<reference evidence="4 5" key="1">
    <citation type="journal article" date="2013" name="Genome Announc.">
        <title>Draft Genome Sequence of Cesiribacter andamanensis Strain AMV16T, Isolated from a Soil Sample from a Mud Volcano in the Andaman Islands, India.</title>
        <authorList>
            <person name="Shivaji S."/>
            <person name="Ara S."/>
            <person name="Begum Z."/>
            <person name="Srinivas T.N."/>
            <person name="Singh A."/>
            <person name="Kumar Pinnaka A."/>
        </authorList>
    </citation>
    <scope>NUCLEOTIDE SEQUENCE [LARGE SCALE GENOMIC DNA]</scope>
    <source>
        <strain evidence="4 5">AMV16</strain>
    </source>
</reference>
<dbReference type="PANTHER" id="PTHR39200">
    <property type="entry name" value="HYPOTHETICAL EXPORTED PROTEIN"/>
    <property type="match status" value="1"/>
</dbReference>
<feature type="region of interest" description="Disordered" evidence="1">
    <location>
        <begin position="226"/>
        <end position="245"/>
    </location>
</feature>
<evidence type="ECO:0000313" key="4">
    <source>
        <dbReference type="EMBL" id="EMR04326.1"/>
    </source>
</evidence>
<evidence type="ECO:0000313" key="5">
    <source>
        <dbReference type="Proteomes" id="UP000011910"/>
    </source>
</evidence>
<dbReference type="STRING" id="1279009.ADICEAN_00489"/>
<gene>
    <name evidence="4" type="ORF">ADICEAN_00489</name>
</gene>
<feature type="compositionally biased region" description="Acidic residues" evidence="1">
    <location>
        <begin position="235"/>
        <end position="245"/>
    </location>
</feature>
<dbReference type="OrthoDB" id="680270at2"/>
<dbReference type="EMBL" id="AODQ01000007">
    <property type="protein sequence ID" value="EMR04326.1"/>
    <property type="molecule type" value="Genomic_DNA"/>
</dbReference>
<protein>
    <recommendedName>
        <fullName evidence="3">Putative auto-transporter adhesin head GIN domain-containing protein</fullName>
    </recommendedName>
</protein>
<accession>M7NAX3</accession>
<keyword evidence="5" id="KW-1185">Reference proteome</keyword>
<feature type="signal peptide" evidence="2">
    <location>
        <begin position="1"/>
        <end position="21"/>
    </location>
</feature>
<dbReference type="Proteomes" id="UP000011910">
    <property type="component" value="Unassembled WGS sequence"/>
</dbReference>
<feature type="chain" id="PRO_5004081881" description="Putative auto-transporter adhesin head GIN domain-containing protein" evidence="2">
    <location>
        <begin position="22"/>
        <end position="245"/>
    </location>
</feature>
<organism evidence="4 5">
    <name type="scientific">Cesiribacter andamanensis AMV16</name>
    <dbReference type="NCBI Taxonomy" id="1279009"/>
    <lineage>
        <taxon>Bacteria</taxon>
        <taxon>Pseudomonadati</taxon>
        <taxon>Bacteroidota</taxon>
        <taxon>Cytophagia</taxon>
        <taxon>Cytophagales</taxon>
        <taxon>Cesiribacteraceae</taxon>
        <taxon>Cesiribacter</taxon>
    </lineage>
</organism>
<dbReference type="PANTHER" id="PTHR39200:SF1">
    <property type="entry name" value="AUTO-TRANSPORTER ADHESIN HEAD GIN DOMAIN-CONTAINING PROTEIN-RELATED"/>
    <property type="match status" value="1"/>
</dbReference>
<dbReference type="AlphaFoldDB" id="M7NAX3"/>
<comment type="caution">
    <text evidence="4">The sequence shown here is derived from an EMBL/GenBank/DDBJ whole genome shotgun (WGS) entry which is preliminary data.</text>
</comment>
<dbReference type="InterPro" id="IPR021255">
    <property type="entry name" value="DUF2807"/>
</dbReference>
<feature type="domain" description="Putative auto-transporter adhesin head GIN" evidence="3">
    <location>
        <begin position="39"/>
        <end position="218"/>
    </location>
</feature>
<dbReference type="RefSeq" id="WP_009193896.1">
    <property type="nucleotide sequence ID" value="NZ_AODQ01000007.1"/>
</dbReference>
<proteinExistence type="predicted"/>
<evidence type="ECO:0000259" key="3">
    <source>
        <dbReference type="Pfam" id="PF10988"/>
    </source>
</evidence>
<dbReference type="Pfam" id="PF10988">
    <property type="entry name" value="DUF2807"/>
    <property type="match status" value="1"/>
</dbReference>
<evidence type="ECO:0000256" key="2">
    <source>
        <dbReference type="SAM" id="SignalP"/>
    </source>
</evidence>
<evidence type="ECO:0000256" key="1">
    <source>
        <dbReference type="SAM" id="MobiDB-lite"/>
    </source>
</evidence>
<name>M7NAX3_9BACT</name>
<dbReference type="eggNOG" id="COG3595">
    <property type="taxonomic scope" value="Bacteria"/>
</dbReference>
<keyword evidence="2" id="KW-0732">Signal</keyword>
<dbReference type="PROSITE" id="PS51257">
    <property type="entry name" value="PROKAR_LIPOPROTEIN"/>
    <property type="match status" value="1"/>
</dbReference>
<dbReference type="Gene3D" id="2.160.20.120">
    <property type="match status" value="1"/>
</dbReference>
<sequence>MLKHFLWLAVLPLLFSCNNNGNTVQGNGMVVEDQRSLEDFSAINVEGSYEIVLVQGPAGLLIQTDSNLLSYIQTEVKRNTLRLSSTENLKGSDGIMIRISYPELEKLTIGGAAKITGDGPISGRDLEIEVKGAAMVELDVDVRKLELQMDGASSLNLNGTAQQLDARLEGAGNLAAYDLQVRDASIHLSGIGGAQVFVTDNLQARVSGVGGIRYRGNPQNIQRKVSGVGSIEPASADEQESAPAL</sequence>